<proteinExistence type="inferred from homology"/>
<evidence type="ECO:0000256" key="4">
    <source>
        <dbReference type="ARBA" id="ARBA00023065"/>
    </source>
</evidence>
<dbReference type="NCBIfam" id="TIGR01145">
    <property type="entry name" value="ATP_synt_delta"/>
    <property type="match status" value="1"/>
</dbReference>
<dbReference type="NCBIfam" id="NF004402">
    <property type="entry name" value="PRK05758.2-2"/>
    <property type="match status" value="1"/>
</dbReference>
<name>A0A1S8DEN9_9GAMM</name>
<dbReference type="RefSeq" id="WP_083728479.1">
    <property type="nucleotide sequence ID" value="NZ_FOUD01000003.1"/>
</dbReference>
<keyword evidence="3 8" id="KW-0375">Hydrogen ion transport</keyword>
<dbReference type="AlphaFoldDB" id="A0A1S8DEN9"/>
<dbReference type="EMBL" id="MUBC01000038">
    <property type="protein sequence ID" value="ONM43010.1"/>
    <property type="molecule type" value="Genomic_DNA"/>
</dbReference>
<keyword evidence="6 8" id="KW-0139">CF(1)</keyword>
<dbReference type="STRING" id="254161.SAMN05216256_10330"/>
<dbReference type="InterPro" id="IPR020781">
    <property type="entry name" value="ATPase_OSCP/d_CS"/>
</dbReference>
<keyword evidence="10" id="KW-1185">Reference proteome</keyword>
<keyword evidence="8" id="KW-1003">Cell membrane</keyword>
<gene>
    <name evidence="8" type="primary">atpH</name>
    <name evidence="9" type="ORF">BXT89_14925</name>
</gene>
<keyword evidence="4 8" id="KW-0406">Ion transport</keyword>
<dbReference type="PRINTS" id="PR00125">
    <property type="entry name" value="ATPASEDELTA"/>
</dbReference>
<reference evidence="9 10" key="1">
    <citation type="submission" date="2017-01" db="EMBL/GenBank/DDBJ databases">
        <title>Draft genome sequence of Pseudomonas pachastrellae type strain CCUG 46540T from a deep sea.</title>
        <authorList>
            <person name="Gomila M."/>
            <person name="Mulet M."/>
            <person name="Lalucat J."/>
            <person name="Garcia-Valdes E."/>
        </authorList>
    </citation>
    <scope>NUCLEOTIDE SEQUENCE [LARGE SCALE GENOMIC DNA]</scope>
    <source>
        <strain evidence="9 10">CCUG 46540</strain>
    </source>
</reference>
<dbReference type="GO" id="GO:0045259">
    <property type="term" value="C:proton-transporting ATP synthase complex"/>
    <property type="evidence" value="ECO:0007669"/>
    <property type="project" value="UniProtKB-KW"/>
</dbReference>
<evidence type="ECO:0000256" key="6">
    <source>
        <dbReference type="ARBA" id="ARBA00023196"/>
    </source>
</evidence>
<dbReference type="InterPro" id="IPR000711">
    <property type="entry name" value="ATPase_OSCP/dsu"/>
</dbReference>
<dbReference type="SUPFAM" id="SSF47928">
    <property type="entry name" value="N-terminal domain of the delta subunit of the F1F0-ATP synthase"/>
    <property type="match status" value="1"/>
</dbReference>
<evidence type="ECO:0000256" key="8">
    <source>
        <dbReference type="HAMAP-Rule" id="MF_01416"/>
    </source>
</evidence>
<evidence type="ECO:0000256" key="2">
    <source>
        <dbReference type="ARBA" id="ARBA00022448"/>
    </source>
</evidence>
<evidence type="ECO:0000256" key="1">
    <source>
        <dbReference type="ARBA" id="ARBA00004370"/>
    </source>
</evidence>
<dbReference type="HAMAP" id="MF_01416">
    <property type="entry name" value="ATP_synth_delta_bact"/>
    <property type="match status" value="1"/>
</dbReference>
<keyword evidence="7 8" id="KW-0066">ATP synthesis</keyword>
<dbReference type="OrthoDB" id="9816221at2"/>
<comment type="similarity">
    <text evidence="8">Belongs to the ATPase delta chain family.</text>
</comment>
<dbReference type="PANTHER" id="PTHR11910">
    <property type="entry name" value="ATP SYNTHASE DELTA CHAIN"/>
    <property type="match status" value="1"/>
</dbReference>
<dbReference type="Pfam" id="PF00213">
    <property type="entry name" value="OSCP"/>
    <property type="match status" value="1"/>
</dbReference>
<dbReference type="GO" id="GO:0005886">
    <property type="term" value="C:plasma membrane"/>
    <property type="evidence" value="ECO:0007669"/>
    <property type="project" value="UniProtKB-SubCell"/>
</dbReference>
<dbReference type="PROSITE" id="PS00389">
    <property type="entry name" value="ATPASE_DELTA"/>
    <property type="match status" value="1"/>
</dbReference>
<keyword evidence="2 8" id="KW-0813">Transport</keyword>
<evidence type="ECO:0000313" key="10">
    <source>
        <dbReference type="Proteomes" id="UP000242847"/>
    </source>
</evidence>
<evidence type="ECO:0000256" key="7">
    <source>
        <dbReference type="ARBA" id="ARBA00023310"/>
    </source>
</evidence>
<dbReference type="GO" id="GO:0046933">
    <property type="term" value="F:proton-transporting ATP synthase activity, rotational mechanism"/>
    <property type="evidence" value="ECO:0007669"/>
    <property type="project" value="UniProtKB-UniRule"/>
</dbReference>
<evidence type="ECO:0000313" key="9">
    <source>
        <dbReference type="EMBL" id="ONM43010.1"/>
    </source>
</evidence>
<accession>A0A1S8DEN9</accession>
<protein>
    <recommendedName>
        <fullName evidence="8">ATP synthase subunit delta</fullName>
    </recommendedName>
    <alternativeName>
        <fullName evidence="8">ATP synthase F(1) sector subunit delta</fullName>
    </alternativeName>
    <alternativeName>
        <fullName evidence="8">F-type ATPase subunit delta</fullName>
        <shortName evidence="8">F-ATPase subunit delta</shortName>
    </alternativeName>
</protein>
<organism evidence="9 10">
    <name type="scientific">Halopseudomonas pachastrellae</name>
    <dbReference type="NCBI Taxonomy" id="254161"/>
    <lineage>
        <taxon>Bacteria</taxon>
        <taxon>Pseudomonadati</taxon>
        <taxon>Pseudomonadota</taxon>
        <taxon>Gammaproteobacteria</taxon>
        <taxon>Pseudomonadales</taxon>
        <taxon>Pseudomonadaceae</taxon>
        <taxon>Halopseudomonas</taxon>
    </lineage>
</organism>
<keyword evidence="5 8" id="KW-0472">Membrane</keyword>
<evidence type="ECO:0000256" key="3">
    <source>
        <dbReference type="ARBA" id="ARBA00022781"/>
    </source>
</evidence>
<comment type="subcellular location">
    <subcellularLocation>
        <location evidence="8">Cell membrane</location>
        <topology evidence="8">Peripheral membrane protein</topology>
    </subcellularLocation>
    <subcellularLocation>
        <location evidence="1">Membrane</location>
    </subcellularLocation>
</comment>
<dbReference type="Gene3D" id="1.10.520.20">
    <property type="entry name" value="N-terminal domain of the delta subunit of the F1F0-ATP synthase"/>
    <property type="match status" value="1"/>
</dbReference>
<dbReference type="Proteomes" id="UP000242847">
    <property type="component" value="Unassembled WGS sequence"/>
</dbReference>
<comment type="caution">
    <text evidence="9">The sequence shown here is derived from an EMBL/GenBank/DDBJ whole genome shotgun (WGS) entry which is preliminary data.</text>
</comment>
<comment type="function">
    <text evidence="8">This protein is part of the stalk that links CF(0) to CF(1). It either transmits conformational changes from CF(0) to CF(1) or is implicated in proton conduction.</text>
</comment>
<comment type="function">
    <text evidence="8">F(1)F(0) ATP synthase produces ATP from ADP in the presence of a proton or sodium gradient. F-type ATPases consist of two structural domains, F(1) containing the extramembraneous catalytic core and F(0) containing the membrane proton channel, linked together by a central stalk and a peripheral stalk. During catalysis, ATP synthesis in the catalytic domain of F(1) is coupled via a rotary mechanism of the central stalk subunits to proton translocation.</text>
</comment>
<evidence type="ECO:0000256" key="5">
    <source>
        <dbReference type="ARBA" id="ARBA00023136"/>
    </source>
</evidence>
<dbReference type="InterPro" id="IPR026015">
    <property type="entry name" value="ATP_synth_OSCP/delta_N_sf"/>
</dbReference>
<sequence>MAELITLARPYAKAAFERAKAQQALAEWAEVLNAAGQVAADEATRQLLTDPGLAEQKKAEVILECTGQSVSEEQRNFLMILADNRRLALLPEIATLFNSFRAELERTIDINVSSAFELTDAQQQQLAQALSKKLDRNVRIDATLDKSLIGGLVVRTGDLVIDASVRGKLTKLAESLGS</sequence>